<proteinExistence type="predicted"/>
<keyword evidence="1" id="KW-0548">Nucleotidyltransferase</keyword>
<comment type="caution">
    <text evidence="1">The sequence shown here is derived from an EMBL/GenBank/DDBJ whole genome shotgun (WGS) entry which is preliminary data.</text>
</comment>
<evidence type="ECO:0000313" key="1">
    <source>
        <dbReference type="EMBL" id="GAA0162020.1"/>
    </source>
</evidence>
<dbReference type="AlphaFoldDB" id="A0AAV3QH88"/>
<keyword evidence="1" id="KW-0808">Transferase</keyword>
<sequence length="540" mass="62275">MLSVVYGSNNKDERVCLWDSLKLASNEVGNKAWITGGHFNIVRASSESLGGGNLDIEAMIAFNDCIKDVELVEHPHSSSVYTWCRNWKDSGFLRTLDRVLCNQKWFDKFGVAMVEEPKPFKYQQFWSKHESFNGIVRGCWDRESAWDGMYSLHCKLKEVKKKLMELNKGCFSNISPKVKEKKIELDEVNNQVYGGNLDPTILTKAANINEEYRKLCDVEKQLYQNNDIIQWYRDGDASTSFFHKHMRIHQVKHRITHMQDSNAILVEDIVTRAETKEVILHLKLEKAPGPDGFSTEFYKDSWPIVGRLKETLNDVVGIQQTTYVPGRAISDGIMLIQELVYGYHRKSGKLRLSNIIGIPVSALLVRYLGIALTTKQIGNHDCRTLVEKVRQRIDSWGSKNLSFAGRVTLVNSILFGVCNYWCQTTFIPNQKVKDIEKIMKQYMWKGATAGKYIPKVSWKQATLKKEEGGLGIKDIRTWNMACMAKHVWDIYSGKEVLWVKWLNTIRLKGLSFWGIKDRSVDSWVWRKILALRENLRPHVK</sequence>
<protein>
    <submittedName>
        <fullName evidence="1">Reverse transcriptase</fullName>
    </submittedName>
</protein>
<dbReference type="GO" id="GO:0003964">
    <property type="term" value="F:RNA-directed DNA polymerase activity"/>
    <property type="evidence" value="ECO:0007669"/>
    <property type="project" value="UniProtKB-KW"/>
</dbReference>
<dbReference type="PANTHER" id="PTHR33116">
    <property type="entry name" value="REVERSE TRANSCRIPTASE ZINC-BINDING DOMAIN-CONTAINING PROTEIN-RELATED-RELATED"/>
    <property type="match status" value="1"/>
</dbReference>
<keyword evidence="1" id="KW-0695">RNA-directed DNA polymerase</keyword>
<dbReference type="SUPFAM" id="SSF56219">
    <property type="entry name" value="DNase I-like"/>
    <property type="match status" value="1"/>
</dbReference>
<name>A0AAV3QH88_LITER</name>
<dbReference type="InterPro" id="IPR036691">
    <property type="entry name" value="Endo/exonu/phosph_ase_sf"/>
</dbReference>
<reference evidence="1 2" key="1">
    <citation type="submission" date="2024-01" db="EMBL/GenBank/DDBJ databases">
        <title>The complete chloroplast genome sequence of Lithospermum erythrorhizon: insights into the phylogenetic relationship among Boraginaceae species and the maternal lineages of purple gromwells.</title>
        <authorList>
            <person name="Okada T."/>
            <person name="Watanabe K."/>
        </authorList>
    </citation>
    <scope>NUCLEOTIDE SEQUENCE [LARGE SCALE GENOMIC DNA]</scope>
</reference>
<dbReference type="Proteomes" id="UP001454036">
    <property type="component" value="Unassembled WGS sequence"/>
</dbReference>
<dbReference type="EMBL" id="BAABME010004341">
    <property type="protein sequence ID" value="GAA0162020.1"/>
    <property type="molecule type" value="Genomic_DNA"/>
</dbReference>
<dbReference type="PANTHER" id="PTHR33116:SF84">
    <property type="entry name" value="RNA-DIRECTED DNA POLYMERASE"/>
    <property type="match status" value="1"/>
</dbReference>
<keyword evidence="2" id="KW-1185">Reference proteome</keyword>
<evidence type="ECO:0000313" key="2">
    <source>
        <dbReference type="Proteomes" id="UP001454036"/>
    </source>
</evidence>
<accession>A0AAV3QH88</accession>
<organism evidence="1 2">
    <name type="scientific">Lithospermum erythrorhizon</name>
    <name type="common">Purple gromwell</name>
    <name type="synonym">Lithospermum officinale var. erythrorhizon</name>
    <dbReference type="NCBI Taxonomy" id="34254"/>
    <lineage>
        <taxon>Eukaryota</taxon>
        <taxon>Viridiplantae</taxon>
        <taxon>Streptophyta</taxon>
        <taxon>Embryophyta</taxon>
        <taxon>Tracheophyta</taxon>
        <taxon>Spermatophyta</taxon>
        <taxon>Magnoliopsida</taxon>
        <taxon>eudicotyledons</taxon>
        <taxon>Gunneridae</taxon>
        <taxon>Pentapetalae</taxon>
        <taxon>asterids</taxon>
        <taxon>lamiids</taxon>
        <taxon>Boraginales</taxon>
        <taxon>Boraginaceae</taxon>
        <taxon>Boraginoideae</taxon>
        <taxon>Lithospermeae</taxon>
        <taxon>Lithospermum</taxon>
    </lineage>
</organism>
<gene>
    <name evidence="1" type="ORF">LIER_18209</name>
</gene>